<dbReference type="Gene3D" id="3.20.20.60">
    <property type="entry name" value="Phosphoenolpyruvate-binding domains"/>
    <property type="match status" value="1"/>
</dbReference>
<dbReference type="PANTHER" id="PTHR32308">
    <property type="entry name" value="LYASE BETA SUBUNIT, PUTATIVE (AFU_ORTHOLOGUE AFUA_4G13030)-RELATED"/>
    <property type="match status" value="1"/>
</dbReference>
<keyword evidence="3 5" id="KW-0460">Magnesium</keyword>
<evidence type="ECO:0000256" key="3">
    <source>
        <dbReference type="ARBA" id="ARBA00022842"/>
    </source>
</evidence>
<dbReference type="GO" id="GO:0000287">
    <property type="term" value="F:magnesium ion binding"/>
    <property type="evidence" value="ECO:0007669"/>
    <property type="project" value="TreeGrafter"/>
</dbReference>
<gene>
    <name evidence="7" type="primary">mcl2</name>
    <name evidence="7" type="ORF">MARSALSMR5_03809</name>
</gene>
<dbReference type="EC" id="3.1.2.30" evidence="7"/>
<dbReference type="InterPro" id="IPR011206">
    <property type="entry name" value="Citrate_lyase_beta/mcl1/mcl2"/>
</dbReference>
<dbReference type="PIRSF" id="PIRSF015582">
    <property type="entry name" value="Cit_lyase_B"/>
    <property type="match status" value="1"/>
</dbReference>
<dbReference type="RefSeq" id="WP_198324877.1">
    <property type="nucleotide sequence ID" value="NZ_CP020931.1"/>
</dbReference>
<feature type="binding site" evidence="5">
    <location>
        <position position="140"/>
    </location>
    <ligand>
        <name>Mg(2+)</name>
        <dbReference type="ChEBI" id="CHEBI:18420"/>
    </ligand>
</feature>
<accession>A0A1W6KES6</accession>
<evidence type="ECO:0000259" key="6">
    <source>
        <dbReference type="Pfam" id="PF03328"/>
    </source>
</evidence>
<dbReference type="PANTHER" id="PTHR32308:SF0">
    <property type="entry name" value="HPCH_HPAI ALDOLASE_CITRATE LYASE DOMAIN-CONTAINING PROTEIN"/>
    <property type="match status" value="1"/>
</dbReference>
<name>A0A1W6KES6_9GAMM</name>
<dbReference type="EMBL" id="CP020931">
    <property type="protein sequence ID" value="ARM85829.1"/>
    <property type="molecule type" value="Genomic_DNA"/>
</dbReference>
<dbReference type="SUPFAM" id="SSF51621">
    <property type="entry name" value="Phosphoenolpyruvate/pyruvate domain"/>
    <property type="match status" value="1"/>
</dbReference>
<dbReference type="GeneID" id="77257729"/>
<feature type="binding site" evidence="5">
    <location>
        <position position="114"/>
    </location>
    <ligand>
        <name>Mg(2+)</name>
        <dbReference type="ChEBI" id="CHEBI:18420"/>
    </ligand>
</feature>
<comment type="cofactor">
    <cofactor evidence="1">
        <name>Mg(2+)</name>
        <dbReference type="ChEBI" id="CHEBI:18420"/>
    </cofactor>
</comment>
<keyword evidence="7" id="KW-0378">Hydrolase</keyword>
<reference evidence="7 8" key="1">
    <citation type="submission" date="2017-04" db="EMBL/GenBank/DDBJ databases">
        <title>Genome Sequence of Marinobacter salarius strain SMR5 Isolated from a culture of the Diatom Skeletonema marinoi.</title>
        <authorList>
            <person name="Topel M."/>
            <person name="Pinder M.I.M."/>
            <person name="Johansson O.N."/>
            <person name="Kourtchenko O."/>
            <person name="Godhe A."/>
            <person name="Clarke A.K."/>
        </authorList>
    </citation>
    <scope>NUCLEOTIDE SEQUENCE [LARGE SCALE GENOMIC DNA]</scope>
    <source>
        <strain evidence="7 8">SMR5</strain>
    </source>
</reference>
<feature type="domain" description="HpcH/HpaI aldolase/citrate lyase" evidence="6">
    <location>
        <begin position="6"/>
        <end position="207"/>
    </location>
</feature>
<feature type="binding site" evidence="4">
    <location>
        <position position="114"/>
    </location>
    <ligand>
        <name>substrate</name>
    </ligand>
</feature>
<dbReference type="Proteomes" id="UP000193100">
    <property type="component" value="Chromosome"/>
</dbReference>
<evidence type="ECO:0000313" key="8">
    <source>
        <dbReference type="Proteomes" id="UP000193100"/>
    </source>
</evidence>
<evidence type="ECO:0000256" key="4">
    <source>
        <dbReference type="PIRSR" id="PIRSR015582-1"/>
    </source>
</evidence>
<keyword evidence="2 5" id="KW-0479">Metal-binding</keyword>
<feature type="binding site" evidence="4">
    <location>
        <position position="63"/>
    </location>
    <ligand>
        <name>substrate</name>
    </ligand>
</feature>
<dbReference type="GO" id="GO:0016787">
    <property type="term" value="F:hydrolase activity"/>
    <property type="evidence" value="ECO:0007669"/>
    <property type="project" value="UniProtKB-KW"/>
</dbReference>
<sequence length="272" mass="29498">MKRIARSILFVPGNRPDRFEKAMSSGAHLIAIDLEDAVSPRDKSQARAATAAWLAQGHVAAVRINAADTEWFNDDIKMMAEAPAAIVMLPKADLASLMETQEALSDHSLIALIETVKGYKELERVAEVPGLTRIAFGSIDFGTETGITDDANAMTSVRTQIIIESCFANLEPPIDGVSVAFQDADQIEQDAFRSRQLGFGGKLCIHPKQVSAVNKSFQPDSAQVDWAKRVVAAMESSDGGATTVDGKMVDKPVVIQAHRILADFEHSHERTL</sequence>
<dbReference type="AlphaFoldDB" id="A0A1W6KES6"/>
<dbReference type="InterPro" id="IPR015813">
    <property type="entry name" value="Pyrv/PenolPyrv_kinase-like_dom"/>
</dbReference>
<organism evidence="7 8">
    <name type="scientific">Marinobacter salarius</name>
    <dbReference type="NCBI Taxonomy" id="1420917"/>
    <lineage>
        <taxon>Bacteria</taxon>
        <taxon>Pseudomonadati</taxon>
        <taxon>Pseudomonadota</taxon>
        <taxon>Gammaproteobacteria</taxon>
        <taxon>Pseudomonadales</taxon>
        <taxon>Marinobacteraceae</taxon>
        <taxon>Marinobacter</taxon>
    </lineage>
</organism>
<dbReference type="Pfam" id="PF03328">
    <property type="entry name" value="HpcH_HpaI"/>
    <property type="match status" value="1"/>
</dbReference>
<evidence type="ECO:0000256" key="5">
    <source>
        <dbReference type="PIRSR" id="PIRSR015582-2"/>
    </source>
</evidence>
<dbReference type="GO" id="GO:0006107">
    <property type="term" value="P:oxaloacetate metabolic process"/>
    <property type="evidence" value="ECO:0007669"/>
    <property type="project" value="TreeGrafter"/>
</dbReference>
<evidence type="ECO:0000256" key="2">
    <source>
        <dbReference type="ARBA" id="ARBA00022723"/>
    </source>
</evidence>
<protein>
    <submittedName>
        <fullName evidence="7">(3S)-malyl-CoA thioesterase</fullName>
        <ecNumber evidence="7">3.1.2.30</ecNumber>
    </submittedName>
</protein>
<evidence type="ECO:0000313" key="7">
    <source>
        <dbReference type="EMBL" id="ARM85829.1"/>
    </source>
</evidence>
<dbReference type="InterPro" id="IPR040442">
    <property type="entry name" value="Pyrv_kinase-like_dom_sf"/>
</dbReference>
<dbReference type="InterPro" id="IPR005000">
    <property type="entry name" value="Aldolase/citrate-lyase_domain"/>
</dbReference>
<evidence type="ECO:0000256" key="1">
    <source>
        <dbReference type="ARBA" id="ARBA00001946"/>
    </source>
</evidence>
<proteinExistence type="predicted"/>